<evidence type="ECO:0000259" key="8">
    <source>
        <dbReference type="Pfam" id="PF04003"/>
    </source>
</evidence>
<dbReference type="PANTHER" id="PTHR19858">
    <property type="entry name" value="WD40 REPEAT PROTEIN"/>
    <property type="match status" value="1"/>
</dbReference>
<dbReference type="PROSITE" id="PS50294">
    <property type="entry name" value="WD_REPEATS_REGION"/>
    <property type="match status" value="3"/>
</dbReference>
<proteinExistence type="inferred from homology"/>
<comment type="similarity">
    <text evidence="2">Belongs to the WD repeat PWP2 family.</text>
</comment>
<feature type="repeat" description="WD" evidence="6">
    <location>
        <begin position="435"/>
        <end position="476"/>
    </location>
</feature>
<dbReference type="Pfam" id="PF00400">
    <property type="entry name" value="WD40"/>
    <property type="match status" value="4"/>
</dbReference>
<dbReference type="InterPro" id="IPR007148">
    <property type="entry name" value="SSU_processome_Utp12"/>
</dbReference>
<dbReference type="GO" id="GO:0000028">
    <property type="term" value="P:ribosomal small subunit assembly"/>
    <property type="evidence" value="ECO:0007669"/>
    <property type="project" value="TreeGrafter"/>
</dbReference>
<dbReference type="Gene3D" id="2.130.10.10">
    <property type="entry name" value="YVTN repeat-like/Quinoprotein amine dehydrogenase"/>
    <property type="match status" value="3"/>
</dbReference>
<evidence type="ECO:0000256" key="2">
    <source>
        <dbReference type="ARBA" id="ARBA00010226"/>
    </source>
</evidence>
<evidence type="ECO:0000256" key="5">
    <source>
        <dbReference type="ARBA" id="ARBA00023242"/>
    </source>
</evidence>
<protein>
    <recommendedName>
        <fullName evidence="8">Small-subunit processome Utp12 domain-containing protein</fullName>
    </recommendedName>
</protein>
<dbReference type="InterPro" id="IPR001680">
    <property type="entry name" value="WD40_rpt"/>
</dbReference>
<evidence type="ECO:0000256" key="6">
    <source>
        <dbReference type="PROSITE-ProRule" id="PRU00221"/>
    </source>
</evidence>
<dbReference type="PANTHER" id="PTHR19858:SF0">
    <property type="entry name" value="PERIODIC TRYPTOPHAN PROTEIN 2 HOMOLOG"/>
    <property type="match status" value="1"/>
</dbReference>
<accession>A0AAR5QAF5</accession>
<dbReference type="InterPro" id="IPR036322">
    <property type="entry name" value="WD40_repeat_dom_sf"/>
</dbReference>
<dbReference type="KEGG" id="dpa:109544449"/>
<feature type="repeat" description="WD" evidence="6">
    <location>
        <begin position="563"/>
        <end position="597"/>
    </location>
</feature>
<keyword evidence="4" id="KW-0677">Repeat</keyword>
<comment type="subcellular location">
    <subcellularLocation>
        <location evidence="1">Nucleus</location>
        <location evidence="1">Nucleolus</location>
    </subcellularLocation>
</comment>
<keyword evidence="10" id="KW-1185">Reference proteome</keyword>
<dbReference type="Proteomes" id="UP000019118">
    <property type="component" value="Unassembled WGS sequence"/>
</dbReference>
<dbReference type="SUPFAM" id="SSF50978">
    <property type="entry name" value="WD40 repeat-like"/>
    <property type="match status" value="1"/>
</dbReference>
<organism evidence="9 10">
    <name type="scientific">Dendroctonus ponderosae</name>
    <name type="common">Mountain pine beetle</name>
    <dbReference type="NCBI Taxonomy" id="77166"/>
    <lineage>
        <taxon>Eukaryota</taxon>
        <taxon>Metazoa</taxon>
        <taxon>Ecdysozoa</taxon>
        <taxon>Arthropoda</taxon>
        <taxon>Hexapoda</taxon>
        <taxon>Insecta</taxon>
        <taxon>Pterygota</taxon>
        <taxon>Neoptera</taxon>
        <taxon>Endopterygota</taxon>
        <taxon>Coleoptera</taxon>
        <taxon>Polyphaga</taxon>
        <taxon>Cucujiformia</taxon>
        <taxon>Curculionidae</taxon>
        <taxon>Scolytinae</taxon>
        <taxon>Dendroctonus</taxon>
    </lineage>
</organism>
<evidence type="ECO:0000256" key="1">
    <source>
        <dbReference type="ARBA" id="ARBA00004604"/>
    </source>
</evidence>
<dbReference type="SUPFAM" id="SSF50998">
    <property type="entry name" value="Quinoprotein alcohol dehydrogenase-like"/>
    <property type="match status" value="1"/>
</dbReference>
<name>A0AAR5QAF5_DENPD</name>
<evidence type="ECO:0000256" key="7">
    <source>
        <dbReference type="SAM" id="MobiDB-lite"/>
    </source>
</evidence>
<evidence type="ECO:0000313" key="9">
    <source>
        <dbReference type="EnsemblMetazoa" id="XP_019770185.1"/>
    </source>
</evidence>
<dbReference type="InterPro" id="IPR011047">
    <property type="entry name" value="Quinoprotein_ADH-like_sf"/>
</dbReference>
<evidence type="ECO:0000256" key="3">
    <source>
        <dbReference type="ARBA" id="ARBA00022574"/>
    </source>
</evidence>
<dbReference type="EnsemblMetazoa" id="XM_019914626.1">
    <property type="protein sequence ID" value="XP_019770185.1"/>
    <property type="gene ID" value="LOC109544449"/>
</dbReference>
<sequence length="979" mass="109299">MPDEMDVVLSWSECKLQKGTNRLLEVTWRPAKEEVCRHKLVFCDGKQKNRNIFIRFRSVELTFQNLLGTVHREGGLLFSPDGNCLISTVGNRITIFDLKKNKSNTLPVESRYNYVALDINANGSALLAINEEGEAHIISLISFSIVHRHRFNGICRNVKFSPDGKHVAVCKGNNVLVFKAPGLVTGTHNAFEMERVFHGAYDETTCLNWSSDSKILAVGSKDMATKLYSFERFKNFRMYSLGSHTDEIVGCFFEQESYDLITISRNGQTCVWECTVKPGELEVLKDQAPAKKKKTSDDNEEDDVDITKSVEKTQEEVEESLKESPECKAEDNKLLYMRLARHYLADEVRKEHQEAVLTAAAYHPKARILVTGFSCGVFFIYETPDMNLIHSLSISEQKISSIALNQTGEWVALGCSGIGQLLVWEWQSETHVMKQQSHMLNITCLSYSSDGHIVATGGGDGKVKLWKVSSGFCFVTFSEHSSAVTALAFCASKNFIVSSSLDGTVRAFDITRYRNFKTFTSPRLVQFSCVSVDSSGEFVAAGGQDVFEIYLWSVKTGRLLEILSGHEGPVSSVVFSPGLTSTTMASVSWDKTLRTWDAIEKGSSHEVIELLAEGVFVTFNPNGVEVAVATLDGRISVFEIRTATQVASIEGRNDLGSGRSDNDLITAKKTLEAKCFSTLCYSADGAYILAAGQSKNVCIYSVKENLLVRKFEITQNRSLDAVDDYINRRKLTEFGNMALIEERELREGGNVAIKLPGVRSGEMSKRTLKPEVRVLSLQFSPTGQQWAAATTEGLLIYALNSGIVFDPWDLQADITPMGINNALKDQDYLNALIMAVKMNEANHIRQVIETIPVCDVELIVSSLGLQFIKRLLYIFASALDASKHVQFYLKWLKHIMTIHGSSLVQQGNKPALVAVLQSVERRNEQLSKMCDYNQYMTDYVRYSQKTVVKTLDEDHDEMNGKSDLDSEDEDAFMDNSVLD</sequence>
<evidence type="ECO:0000256" key="4">
    <source>
        <dbReference type="ARBA" id="ARBA00022737"/>
    </source>
</evidence>
<feature type="compositionally biased region" description="Basic and acidic residues" evidence="7">
    <location>
        <begin position="305"/>
        <end position="323"/>
    </location>
</feature>
<dbReference type="InterPro" id="IPR027145">
    <property type="entry name" value="PWP2"/>
</dbReference>
<dbReference type="GO" id="GO:0000462">
    <property type="term" value="P:maturation of SSU-rRNA from tricistronic rRNA transcript (SSU-rRNA, 5.8S rRNA, LSU-rRNA)"/>
    <property type="evidence" value="ECO:0007669"/>
    <property type="project" value="TreeGrafter"/>
</dbReference>
<keyword evidence="3 6" id="KW-0853">WD repeat</keyword>
<dbReference type="AlphaFoldDB" id="A0AAR5QAF5"/>
<reference evidence="10" key="1">
    <citation type="journal article" date="2013" name="Genome Biol.">
        <title>Draft genome of the mountain pine beetle, Dendroctonus ponderosae Hopkins, a major forest pest.</title>
        <authorList>
            <person name="Keeling C.I."/>
            <person name="Yuen M.M."/>
            <person name="Liao N.Y."/>
            <person name="Docking T.R."/>
            <person name="Chan S.K."/>
            <person name="Taylor G.A."/>
            <person name="Palmquist D.L."/>
            <person name="Jackman S.D."/>
            <person name="Nguyen A."/>
            <person name="Li M."/>
            <person name="Henderson H."/>
            <person name="Janes J.K."/>
            <person name="Zhao Y."/>
            <person name="Pandoh P."/>
            <person name="Moore R."/>
            <person name="Sperling F.A."/>
            <person name="Huber D.P."/>
            <person name="Birol I."/>
            <person name="Jones S.J."/>
            <person name="Bohlmann J."/>
        </authorList>
    </citation>
    <scope>NUCLEOTIDE SEQUENCE</scope>
</reference>
<dbReference type="Pfam" id="PF04003">
    <property type="entry name" value="Utp12"/>
    <property type="match status" value="1"/>
</dbReference>
<feature type="region of interest" description="Disordered" evidence="7">
    <location>
        <begin position="287"/>
        <end position="323"/>
    </location>
</feature>
<dbReference type="InterPro" id="IPR015943">
    <property type="entry name" value="WD40/YVTN_repeat-like_dom_sf"/>
</dbReference>
<dbReference type="SMART" id="SM00320">
    <property type="entry name" value="WD40"/>
    <property type="match status" value="13"/>
</dbReference>
<dbReference type="PROSITE" id="PS50082">
    <property type="entry name" value="WD_REPEATS_2"/>
    <property type="match status" value="3"/>
</dbReference>
<feature type="domain" description="Small-subunit processome Utp12" evidence="8">
    <location>
        <begin position="839"/>
        <end position="940"/>
    </location>
</feature>
<keyword evidence="5" id="KW-0539">Nucleus</keyword>
<feature type="repeat" description="WD" evidence="6">
    <location>
        <begin position="477"/>
        <end position="518"/>
    </location>
</feature>
<dbReference type="GO" id="GO:0034388">
    <property type="term" value="C:Pwp2p-containing subcomplex of 90S preribosome"/>
    <property type="evidence" value="ECO:0007669"/>
    <property type="project" value="TreeGrafter"/>
</dbReference>
<gene>
    <name evidence="9" type="primary">109544449</name>
</gene>
<dbReference type="CDD" id="cd00200">
    <property type="entry name" value="WD40"/>
    <property type="match status" value="1"/>
</dbReference>
<reference evidence="9" key="2">
    <citation type="submission" date="2024-08" db="UniProtKB">
        <authorList>
            <consortium name="EnsemblMetazoa"/>
        </authorList>
    </citation>
    <scope>IDENTIFICATION</scope>
</reference>
<dbReference type="GO" id="GO:0032040">
    <property type="term" value="C:small-subunit processome"/>
    <property type="evidence" value="ECO:0007669"/>
    <property type="project" value="TreeGrafter"/>
</dbReference>
<evidence type="ECO:0000313" key="10">
    <source>
        <dbReference type="Proteomes" id="UP000019118"/>
    </source>
</evidence>